<dbReference type="Pfam" id="PF00090">
    <property type="entry name" value="TSP_1"/>
    <property type="match status" value="1"/>
</dbReference>
<keyword evidence="1" id="KW-0677">Repeat</keyword>
<keyword evidence="4" id="KW-1185">Reference proteome</keyword>
<gene>
    <name evidence="3" type="ORF">DPMN_042970</name>
</gene>
<sequence>MNHKLSRQFKCRRLTRINIFLILTYIDGGWSLWSDWGMCIRSCGMGRQYRYRRCNNPSPVGNGAPCVGNNQDVVVCKQGTCITPISCGSRFHAGGPDSSGIIWIKDSRNFMEPENEVATGDPQASISLFFFSIDIKYSLYDALMSCT</sequence>
<protein>
    <submittedName>
        <fullName evidence="3">Uncharacterized protein</fullName>
    </submittedName>
</protein>
<evidence type="ECO:0000313" key="3">
    <source>
        <dbReference type="EMBL" id="KAH3736407.1"/>
    </source>
</evidence>
<accession>A0A9D4D1H2</accession>
<reference evidence="3" key="1">
    <citation type="journal article" date="2019" name="bioRxiv">
        <title>The Genome of the Zebra Mussel, Dreissena polymorpha: A Resource for Invasive Species Research.</title>
        <authorList>
            <person name="McCartney M.A."/>
            <person name="Auch B."/>
            <person name="Kono T."/>
            <person name="Mallez S."/>
            <person name="Zhang Y."/>
            <person name="Obille A."/>
            <person name="Becker A."/>
            <person name="Abrahante J.E."/>
            <person name="Garbe J."/>
            <person name="Badalamenti J.P."/>
            <person name="Herman A."/>
            <person name="Mangelson H."/>
            <person name="Liachko I."/>
            <person name="Sullivan S."/>
            <person name="Sone E.D."/>
            <person name="Koren S."/>
            <person name="Silverstein K.A.T."/>
            <person name="Beckman K.B."/>
            <person name="Gohl D.M."/>
        </authorList>
    </citation>
    <scope>NUCLEOTIDE SEQUENCE</scope>
    <source>
        <strain evidence="3">Duluth1</strain>
        <tissue evidence="3">Whole animal</tissue>
    </source>
</reference>
<dbReference type="EMBL" id="JAIWYP010000011">
    <property type="protein sequence ID" value="KAH3736407.1"/>
    <property type="molecule type" value="Genomic_DNA"/>
</dbReference>
<dbReference type="Proteomes" id="UP000828390">
    <property type="component" value="Unassembled WGS sequence"/>
</dbReference>
<dbReference type="SUPFAM" id="SSF82895">
    <property type="entry name" value="TSP-1 type 1 repeat"/>
    <property type="match status" value="1"/>
</dbReference>
<dbReference type="AlphaFoldDB" id="A0A9D4D1H2"/>
<proteinExistence type="predicted"/>
<dbReference type="InterPro" id="IPR000884">
    <property type="entry name" value="TSP1_rpt"/>
</dbReference>
<evidence type="ECO:0000256" key="2">
    <source>
        <dbReference type="ARBA" id="ARBA00023157"/>
    </source>
</evidence>
<evidence type="ECO:0000256" key="1">
    <source>
        <dbReference type="ARBA" id="ARBA00022737"/>
    </source>
</evidence>
<keyword evidence="2" id="KW-1015">Disulfide bond</keyword>
<dbReference type="PRINTS" id="PR01705">
    <property type="entry name" value="TSP1REPEAT"/>
</dbReference>
<dbReference type="InterPro" id="IPR036383">
    <property type="entry name" value="TSP1_rpt_sf"/>
</dbReference>
<comment type="caution">
    <text evidence="3">The sequence shown here is derived from an EMBL/GenBank/DDBJ whole genome shotgun (WGS) entry which is preliminary data.</text>
</comment>
<dbReference type="Gene3D" id="2.20.100.10">
    <property type="entry name" value="Thrombospondin type-1 (TSP1) repeat"/>
    <property type="match status" value="1"/>
</dbReference>
<reference evidence="3" key="2">
    <citation type="submission" date="2020-11" db="EMBL/GenBank/DDBJ databases">
        <authorList>
            <person name="McCartney M.A."/>
            <person name="Auch B."/>
            <person name="Kono T."/>
            <person name="Mallez S."/>
            <person name="Becker A."/>
            <person name="Gohl D.M."/>
            <person name="Silverstein K.A.T."/>
            <person name="Koren S."/>
            <person name="Bechman K.B."/>
            <person name="Herman A."/>
            <person name="Abrahante J.E."/>
            <person name="Garbe J."/>
        </authorList>
    </citation>
    <scope>NUCLEOTIDE SEQUENCE</scope>
    <source>
        <strain evidence="3">Duluth1</strain>
        <tissue evidence="3">Whole animal</tissue>
    </source>
</reference>
<dbReference type="FunFam" id="2.20.100.10:FF:000002">
    <property type="entry name" value="Unc-5 netrin receptor C"/>
    <property type="match status" value="1"/>
</dbReference>
<dbReference type="PANTHER" id="PTHR22906">
    <property type="entry name" value="PROPERDIN"/>
    <property type="match status" value="1"/>
</dbReference>
<organism evidence="3 4">
    <name type="scientific">Dreissena polymorpha</name>
    <name type="common">Zebra mussel</name>
    <name type="synonym">Mytilus polymorpha</name>
    <dbReference type="NCBI Taxonomy" id="45954"/>
    <lineage>
        <taxon>Eukaryota</taxon>
        <taxon>Metazoa</taxon>
        <taxon>Spiralia</taxon>
        <taxon>Lophotrochozoa</taxon>
        <taxon>Mollusca</taxon>
        <taxon>Bivalvia</taxon>
        <taxon>Autobranchia</taxon>
        <taxon>Heteroconchia</taxon>
        <taxon>Euheterodonta</taxon>
        <taxon>Imparidentia</taxon>
        <taxon>Neoheterodontei</taxon>
        <taxon>Myida</taxon>
        <taxon>Dreissenoidea</taxon>
        <taxon>Dreissenidae</taxon>
        <taxon>Dreissena</taxon>
    </lineage>
</organism>
<dbReference type="InterPro" id="IPR052065">
    <property type="entry name" value="Compl_asym_regulator"/>
</dbReference>
<dbReference type="PANTHER" id="PTHR22906:SF21">
    <property type="entry name" value="SEMA DOMAIN-CONTAINING PROTEIN"/>
    <property type="match status" value="1"/>
</dbReference>
<evidence type="ECO:0000313" key="4">
    <source>
        <dbReference type="Proteomes" id="UP000828390"/>
    </source>
</evidence>
<dbReference type="PROSITE" id="PS50092">
    <property type="entry name" value="TSP1"/>
    <property type="match status" value="1"/>
</dbReference>
<dbReference type="SMART" id="SM00209">
    <property type="entry name" value="TSP1"/>
    <property type="match status" value="1"/>
</dbReference>
<name>A0A9D4D1H2_DREPO</name>